<evidence type="ECO:0000256" key="2">
    <source>
        <dbReference type="SAM" id="Phobius"/>
    </source>
</evidence>
<keyword evidence="2" id="KW-0472">Membrane</keyword>
<dbReference type="OrthoDB" id="3427059at2"/>
<evidence type="ECO:0008006" key="5">
    <source>
        <dbReference type="Google" id="ProtNLM"/>
    </source>
</evidence>
<organism evidence="3 4">
    <name type="scientific">Nocardia amikacinitolerans</name>
    <dbReference type="NCBI Taxonomy" id="756689"/>
    <lineage>
        <taxon>Bacteria</taxon>
        <taxon>Bacillati</taxon>
        <taxon>Actinomycetota</taxon>
        <taxon>Actinomycetes</taxon>
        <taxon>Mycobacteriales</taxon>
        <taxon>Nocardiaceae</taxon>
        <taxon>Nocardia</taxon>
    </lineage>
</organism>
<reference evidence="3 4" key="1">
    <citation type="submission" date="2017-09" db="EMBL/GenBank/DDBJ databases">
        <authorList>
            <person name="Ehlers B."/>
            <person name="Leendertz F.H."/>
        </authorList>
    </citation>
    <scope>NUCLEOTIDE SEQUENCE [LARGE SCALE GENOMIC DNA]</scope>
    <source>
        <strain evidence="3 4">DSM 45537</strain>
    </source>
</reference>
<feature type="transmembrane region" description="Helical" evidence="2">
    <location>
        <begin position="207"/>
        <end position="227"/>
    </location>
</feature>
<dbReference type="RefSeq" id="WP_097244434.1">
    <property type="nucleotide sequence ID" value="NZ_JAMTCV010000018.1"/>
</dbReference>
<feature type="region of interest" description="Disordered" evidence="1">
    <location>
        <begin position="254"/>
        <end position="273"/>
    </location>
</feature>
<dbReference type="InterPro" id="IPR025333">
    <property type="entry name" value="DUF4239"/>
</dbReference>
<feature type="transmembrane region" description="Helical" evidence="2">
    <location>
        <begin position="45"/>
        <end position="65"/>
    </location>
</feature>
<protein>
    <recommendedName>
        <fullName evidence="5">DUF4239 domain-containing protein</fullName>
    </recommendedName>
</protein>
<dbReference type="Pfam" id="PF14023">
    <property type="entry name" value="Bestrophin-like"/>
    <property type="match status" value="1"/>
</dbReference>
<dbReference type="EMBL" id="OBEG01000001">
    <property type="protein sequence ID" value="SNY80194.1"/>
    <property type="molecule type" value="Genomic_DNA"/>
</dbReference>
<feature type="transmembrane region" description="Helical" evidence="2">
    <location>
        <begin position="179"/>
        <end position="200"/>
    </location>
</feature>
<dbReference type="STRING" id="1379680.GCA_001612615_01179"/>
<evidence type="ECO:0000313" key="3">
    <source>
        <dbReference type="EMBL" id="SNY80194.1"/>
    </source>
</evidence>
<evidence type="ECO:0000313" key="4">
    <source>
        <dbReference type="Proteomes" id="UP000219565"/>
    </source>
</evidence>
<keyword evidence="4" id="KW-1185">Reference proteome</keyword>
<name>A0A285L5N8_9NOCA</name>
<dbReference type="Proteomes" id="UP000219565">
    <property type="component" value="Unassembled WGS sequence"/>
</dbReference>
<keyword evidence="2" id="KW-0812">Transmembrane</keyword>
<feature type="transmembrane region" description="Helical" evidence="2">
    <location>
        <begin position="6"/>
        <end position="25"/>
    </location>
</feature>
<accession>A0A285L5N8</accession>
<gene>
    <name evidence="3" type="ORF">SAMN04244553_1874</name>
</gene>
<evidence type="ECO:0000256" key="1">
    <source>
        <dbReference type="SAM" id="MobiDB-lite"/>
    </source>
</evidence>
<keyword evidence="2" id="KW-1133">Transmembrane helix</keyword>
<sequence length="273" mass="29014">MALEFIFPVAAAVLALTVFVVGDRVRPESWRQTGDEASGTLVLDLIKTFFTAVVAFVVVICWQQYQNAHNHTVAESKALVDTYLAAQGLPEADRQQVQGLLRAYTDQVVSGEWAVMDAEGKLSPATQDTFDTLRASVTAVSSSDTATSDTRAAALAGLDQVAQARHDRAVDAGRGVPGFLYLALFFGTLLLLFSPVLSGLRVTKRSVAMTALLGVVVGAAVLAIHNLDRPFSGGNVVPRDAYEYAQTRFEQIGGRSAHSAPATAIGAGDVPHR</sequence>
<proteinExistence type="predicted"/>
<dbReference type="AlphaFoldDB" id="A0A285L5N8"/>